<organism evidence="7">
    <name type="scientific">marine metagenome</name>
    <dbReference type="NCBI Taxonomy" id="408172"/>
    <lineage>
        <taxon>unclassified sequences</taxon>
        <taxon>metagenomes</taxon>
        <taxon>ecological metagenomes</taxon>
    </lineage>
</organism>
<dbReference type="Gene3D" id="1.10.520.20">
    <property type="entry name" value="N-terminal domain of the delta subunit of the F1F0-ATP synthase"/>
    <property type="match status" value="1"/>
</dbReference>
<gene>
    <name evidence="7" type="ORF">METZ01_LOCUS454722</name>
</gene>
<dbReference type="InterPro" id="IPR026015">
    <property type="entry name" value="ATP_synth_OSCP/delta_N_sf"/>
</dbReference>
<evidence type="ECO:0000256" key="1">
    <source>
        <dbReference type="ARBA" id="ARBA00004370"/>
    </source>
</evidence>
<feature type="non-terminal residue" evidence="7">
    <location>
        <position position="1"/>
    </location>
</feature>
<keyword evidence="3" id="KW-0375">Hydrogen ion transport</keyword>
<evidence type="ECO:0008006" key="8">
    <source>
        <dbReference type="Google" id="ProtNLM"/>
    </source>
</evidence>
<keyword evidence="5" id="KW-0472">Membrane</keyword>
<dbReference type="PANTHER" id="PTHR11910">
    <property type="entry name" value="ATP SYNTHASE DELTA CHAIN"/>
    <property type="match status" value="1"/>
</dbReference>
<keyword evidence="6" id="KW-0066">ATP synthesis</keyword>
<feature type="non-terminal residue" evidence="7">
    <location>
        <position position="106"/>
    </location>
</feature>
<accession>A0A383A4E1</accession>
<sequence>VTGYADALFAVAVAESDLATVEDELFRFVQALRSDEQLSSTLADQGVPAFRRQQVVEDLLGGKASATTMALASMVVGAGRAADLPAIVDALVERSAASRNKSVATV</sequence>
<evidence type="ECO:0000256" key="4">
    <source>
        <dbReference type="ARBA" id="ARBA00023065"/>
    </source>
</evidence>
<evidence type="ECO:0000313" key="7">
    <source>
        <dbReference type="EMBL" id="SVE01868.1"/>
    </source>
</evidence>
<dbReference type="Pfam" id="PF00213">
    <property type="entry name" value="OSCP"/>
    <property type="match status" value="1"/>
</dbReference>
<keyword evidence="4" id="KW-0406">Ion transport</keyword>
<reference evidence="7" key="1">
    <citation type="submission" date="2018-05" db="EMBL/GenBank/DDBJ databases">
        <authorList>
            <person name="Lanie J.A."/>
            <person name="Ng W.-L."/>
            <person name="Kazmierczak K.M."/>
            <person name="Andrzejewski T.M."/>
            <person name="Davidsen T.M."/>
            <person name="Wayne K.J."/>
            <person name="Tettelin H."/>
            <person name="Glass J.I."/>
            <person name="Rusch D."/>
            <person name="Podicherti R."/>
            <person name="Tsui H.-C.T."/>
            <person name="Winkler M.E."/>
        </authorList>
    </citation>
    <scope>NUCLEOTIDE SEQUENCE</scope>
</reference>
<protein>
    <recommendedName>
        <fullName evidence="8">ATP synthase subunit delta</fullName>
    </recommendedName>
</protein>
<name>A0A383A4E1_9ZZZZ</name>
<dbReference type="SUPFAM" id="SSF47928">
    <property type="entry name" value="N-terminal domain of the delta subunit of the F1F0-ATP synthase"/>
    <property type="match status" value="1"/>
</dbReference>
<dbReference type="AlphaFoldDB" id="A0A383A4E1"/>
<comment type="subcellular location">
    <subcellularLocation>
        <location evidence="1">Membrane</location>
    </subcellularLocation>
</comment>
<dbReference type="InterPro" id="IPR000711">
    <property type="entry name" value="ATPase_OSCP/dsu"/>
</dbReference>
<evidence type="ECO:0000256" key="5">
    <source>
        <dbReference type="ARBA" id="ARBA00023136"/>
    </source>
</evidence>
<evidence type="ECO:0000256" key="2">
    <source>
        <dbReference type="ARBA" id="ARBA00022448"/>
    </source>
</evidence>
<dbReference type="GO" id="GO:0046933">
    <property type="term" value="F:proton-transporting ATP synthase activity, rotational mechanism"/>
    <property type="evidence" value="ECO:0007669"/>
    <property type="project" value="InterPro"/>
</dbReference>
<evidence type="ECO:0000256" key="6">
    <source>
        <dbReference type="ARBA" id="ARBA00023310"/>
    </source>
</evidence>
<evidence type="ECO:0000256" key="3">
    <source>
        <dbReference type="ARBA" id="ARBA00022781"/>
    </source>
</evidence>
<dbReference type="EMBL" id="UINC01188583">
    <property type="protein sequence ID" value="SVE01868.1"/>
    <property type="molecule type" value="Genomic_DNA"/>
</dbReference>
<keyword evidence="2" id="KW-0813">Transport</keyword>
<proteinExistence type="predicted"/>
<dbReference type="GO" id="GO:0016020">
    <property type="term" value="C:membrane"/>
    <property type="evidence" value="ECO:0007669"/>
    <property type="project" value="UniProtKB-SubCell"/>
</dbReference>